<dbReference type="EMBL" id="CP019343">
    <property type="protein sequence ID" value="ARN76450.1"/>
    <property type="molecule type" value="Genomic_DNA"/>
</dbReference>
<dbReference type="PRINTS" id="PR00081">
    <property type="entry name" value="GDHRDH"/>
</dbReference>
<evidence type="ECO:0008006" key="5">
    <source>
        <dbReference type="Google" id="ProtNLM"/>
    </source>
</evidence>
<keyword evidence="2" id="KW-0560">Oxidoreductase</keyword>
<dbReference type="Gene3D" id="3.40.50.720">
    <property type="entry name" value="NAD(P)-binding Rossmann-like Domain"/>
    <property type="match status" value="1"/>
</dbReference>
<dbReference type="STRING" id="716816.BST96_15870"/>
<sequence>MGKFGAESTAEEVTEGIDLTGKVAVVTGGNSGLGYETMRVLALRGAHVICTARTLEKAEKACASIEQGKATPVVMELTDHASVRSCAKAIKAISPTIDMLICNAGIMELPELELVNGVEKQFAVNHLGHFLFTNELLDQVTAAEQGRIVIVSSMGYQWAPEGGIVFDNLDGSKGYEPMKAYGQSKLANSLFALSLSDKLANTTATANSIHPGIINTNLGRHFPAWKRIAASLIGWTFMKSVEAGAATSCYVATNPALEKVSGNYFEDCNPVTPEGPYMLDKDLAAKLWTTSEELTQA</sequence>
<dbReference type="InterPro" id="IPR002347">
    <property type="entry name" value="SDR_fam"/>
</dbReference>
<evidence type="ECO:0000313" key="3">
    <source>
        <dbReference type="EMBL" id="ARN76450.1"/>
    </source>
</evidence>
<dbReference type="GO" id="GO:0016491">
    <property type="term" value="F:oxidoreductase activity"/>
    <property type="evidence" value="ECO:0007669"/>
    <property type="project" value="UniProtKB-KW"/>
</dbReference>
<dbReference type="PANTHER" id="PTHR24320:SF227">
    <property type="entry name" value="RETINOL DEHYDROGENASE 11"/>
    <property type="match status" value="1"/>
</dbReference>
<dbReference type="AlphaFoldDB" id="A0A1X9NEJ2"/>
<reference evidence="3 4" key="1">
    <citation type="submission" date="2016-11" db="EMBL/GenBank/DDBJ databases">
        <title>Trade-off between light-utilization and light-protection in marine flavobacteria.</title>
        <authorList>
            <person name="Kumagai Y."/>
        </authorList>
    </citation>
    <scope>NUCLEOTIDE SEQUENCE [LARGE SCALE GENOMIC DNA]</scope>
    <source>
        <strain evidence="3 4">NBRC 107125</strain>
    </source>
</reference>
<dbReference type="SUPFAM" id="SSF51735">
    <property type="entry name" value="NAD(P)-binding Rossmann-fold domains"/>
    <property type="match status" value="1"/>
</dbReference>
<dbReference type="PANTHER" id="PTHR24320">
    <property type="entry name" value="RETINOL DEHYDROGENASE"/>
    <property type="match status" value="1"/>
</dbReference>
<dbReference type="InterPro" id="IPR036291">
    <property type="entry name" value="NAD(P)-bd_dom_sf"/>
</dbReference>
<evidence type="ECO:0000313" key="4">
    <source>
        <dbReference type="Proteomes" id="UP000193450"/>
    </source>
</evidence>
<keyword evidence="4" id="KW-1185">Reference proteome</keyword>
<gene>
    <name evidence="3" type="ORF">BST96_15870</name>
</gene>
<dbReference type="Pfam" id="PF00106">
    <property type="entry name" value="adh_short"/>
    <property type="match status" value="1"/>
</dbReference>
<evidence type="ECO:0000256" key="1">
    <source>
        <dbReference type="ARBA" id="ARBA00006484"/>
    </source>
</evidence>
<dbReference type="Proteomes" id="UP000193450">
    <property type="component" value="Chromosome"/>
</dbReference>
<comment type="similarity">
    <text evidence="1">Belongs to the short-chain dehydrogenases/reductases (SDR) family.</text>
</comment>
<protein>
    <recommendedName>
        <fullName evidence="5">Oxidoreductase</fullName>
    </recommendedName>
</protein>
<dbReference type="CDD" id="cd05327">
    <property type="entry name" value="retinol-DH_like_SDR_c_like"/>
    <property type="match status" value="1"/>
</dbReference>
<accession>A0A1X9NEJ2</accession>
<dbReference type="KEGG" id="osg:BST96_15870"/>
<name>A0A1X9NEJ2_9GAMM</name>
<organism evidence="3 4">
    <name type="scientific">Oceanicoccus sagamiensis</name>
    <dbReference type="NCBI Taxonomy" id="716816"/>
    <lineage>
        <taxon>Bacteria</taxon>
        <taxon>Pseudomonadati</taxon>
        <taxon>Pseudomonadota</taxon>
        <taxon>Gammaproteobacteria</taxon>
        <taxon>Cellvibrionales</taxon>
        <taxon>Spongiibacteraceae</taxon>
        <taxon>Oceanicoccus</taxon>
    </lineage>
</organism>
<evidence type="ECO:0000256" key="2">
    <source>
        <dbReference type="ARBA" id="ARBA00023002"/>
    </source>
</evidence>
<proteinExistence type="inferred from homology"/>